<dbReference type="InterPro" id="IPR058627">
    <property type="entry name" value="MdtA-like_C"/>
</dbReference>
<dbReference type="Proteomes" id="UP000307378">
    <property type="component" value="Unassembled WGS sequence"/>
</dbReference>
<dbReference type="InterPro" id="IPR058792">
    <property type="entry name" value="Beta-barrel_RND_2"/>
</dbReference>
<dbReference type="NCBIfam" id="TIGR01730">
    <property type="entry name" value="RND_mfp"/>
    <property type="match status" value="1"/>
</dbReference>
<keyword evidence="5" id="KW-0732">Signal</keyword>
<dbReference type="PANTHER" id="PTHR30469">
    <property type="entry name" value="MULTIDRUG RESISTANCE PROTEIN MDTA"/>
    <property type="match status" value="1"/>
</dbReference>
<dbReference type="PANTHER" id="PTHR30469:SF15">
    <property type="entry name" value="HLYD FAMILY OF SECRETION PROTEINS"/>
    <property type="match status" value="1"/>
</dbReference>
<dbReference type="Gene3D" id="2.40.30.170">
    <property type="match status" value="1"/>
</dbReference>
<dbReference type="InterPro" id="IPR006143">
    <property type="entry name" value="RND_pump_MFP"/>
</dbReference>
<comment type="similarity">
    <text evidence="2">Belongs to the membrane fusion protein (MFP) (TC 8.A.1) family.</text>
</comment>
<dbReference type="InterPro" id="IPR000595">
    <property type="entry name" value="cNMP-bd_dom"/>
</dbReference>
<name>A0A4S8Q7U9_9HYPH</name>
<comment type="caution">
    <text evidence="7">The sequence shown here is derived from an EMBL/GenBank/DDBJ whole genome shotgun (WGS) entry which is preliminary data.</text>
</comment>
<dbReference type="Pfam" id="PF25954">
    <property type="entry name" value="Beta-barrel_RND_2"/>
    <property type="match status" value="1"/>
</dbReference>
<reference evidence="7 8" key="1">
    <citation type="submission" date="2019-04" db="EMBL/GenBank/DDBJ databases">
        <title>genome sequence of strain W3.</title>
        <authorList>
            <person name="Gao J."/>
            <person name="Sun J."/>
        </authorList>
    </citation>
    <scope>NUCLEOTIDE SEQUENCE [LARGE SCALE GENOMIC DNA]</scope>
    <source>
        <strain evidence="7 8">W3</strain>
    </source>
</reference>
<gene>
    <name evidence="7" type="ORF">FAA86_00090</name>
</gene>
<evidence type="ECO:0000256" key="2">
    <source>
        <dbReference type="ARBA" id="ARBA00009477"/>
    </source>
</evidence>
<dbReference type="Pfam" id="PF25967">
    <property type="entry name" value="RND-MFP_C"/>
    <property type="match status" value="1"/>
</dbReference>
<evidence type="ECO:0000256" key="4">
    <source>
        <dbReference type="SAM" id="Coils"/>
    </source>
</evidence>
<proteinExistence type="inferred from homology"/>
<dbReference type="AlphaFoldDB" id="A0A4S8Q7U9"/>
<dbReference type="EMBL" id="STGU01000001">
    <property type="protein sequence ID" value="THV38812.1"/>
    <property type="molecule type" value="Genomic_DNA"/>
</dbReference>
<dbReference type="GO" id="GO:1990281">
    <property type="term" value="C:efflux pump complex"/>
    <property type="evidence" value="ECO:0007669"/>
    <property type="project" value="TreeGrafter"/>
</dbReference>
<sequence length="361" mass="37779">MKTLAKLAILLLAGTTLAACQEEENSPQLPPRPVLSVVAQPEPSLSLSLSGTVEARVETEFGFRILGRIVARNVHTGDLVKKGDVLAALDPLALELAVKSAQSDLANSEAQLANAITTEQRQKTLFERQSGAKAAYETAELERKTAEAAVAKAKANLSKAQEQLGYSRLVAEFDGVVTSTSAEIGQVVAAGQAIATVARPEVRDAVIDVPEAIGANLKPGAPFEVALQLDPTVRAQAIVREIAPQADAITRTYRTKLALIDPPEVMRLGSVITATSSDRSTPVIRLPGSAIKTGEGGTLVWIVDETSSTVTSRTVTIDGDPSSGGSVAVISGVEAGDRVVTAGVNSLEEGQTIRVDQEMTK</sequence>
<feature type="coiled-coil region" evidence="4">
    <location>
        <begin position="98"/>
        <end position="163"/>
    </location>
</feature>
<dbReference type="Gene3D" id="1.10.287.470">
    <property type="entry name" value="Helix hairpin bin"/>
    <property type="match status" value="1"/>
</dbReference>
<evidence type="ECO:0000256" key="1">
    <source>
        <dbReference type="ARBA" id="ARBA00004196"/>
    </source>
</evidence>
<feature type="chain" id="PRO_5020810799" evidence="5">
    <location>
        <begin position="19"/>
        <end position="361"/>
    </location>
</feature>
<dbReference type="RefSeq" id="WP_136537821.1">
    <property type="nucleotide sequence ID" value="NZ_STGU01000001.1"/>
</dbReference>
<dbReference type="Pfam" id="PF25876">
    <property type="entry name" value="HH_MFP_RND"/>
    <property type="match status" value="1"/>
</dbReference>
<evidence type="ECO:0000313" key="8">
    <source>
        <dbReference type="Proteomes" id="UP000307378"/>
    </source>
</evidence>
<dbReference type="SUPFAM" id="SSF111369">
    <property type="entry name" value="HlyD-like secretion proteins"/>
    <property type="match status" value="1"/>
</dbReference>
<evidence type="ECO:0000313" key="7">
    <source>
        <dbReference type="EMBL" id="THV38812.1"/>
    </source>
</evidence>
<keyword evidence="4" id="KW-0175">Coiled coil</keyword>
<evidence type="ECO:0000259" key="6">
    <source>
        <dbReference type="PROSITE" id="PS50042"/>
    </source>
</evidence>
<comment type="subcellular location">
    <subcellularLocation>
        <location evidence="1">Cell envelope</location>
    </subcellularLocation>
</comment>
<dbReference type="Gene3D" id="2.40.420.20">
    <property type="match status" value="1"/>
</dbReference>
<dbReference type="PROSITE" id="PS50042">
    <property type="entry name" value="CNMP_BINDING_3"/>
    <property type="match status" value="1"/>
</dbReference>
<keyword evidence="3" id="KW-0813">Transport</keyword>
<feature type="signal peptide" evidence="5">
    <location>
        <begin position="1"/>
        <end position="18"/>
    </location>
</feature>
<dbReference type="GO" id="GO:0015562">
    <property type="term" value="F:efflux transmembrane transporter activity"/>
    <property type="evidence" value="ECO:0007669"/>
    <property type="project" value="TreeGrafter"/>
</dbReference>
<feature type="domain" description="Cyclic nucleotide-binding" evidence="6">
    <location>
        <begin position="291"/>
        <end position="361"/>
    </location>
</feature>
<accession>A0A4S8Q7U9</accession>
<evidence type="ECO:0000256" key="3">
    <source>
        <dbReference type="ARBA" id="ARBA00022448"/>
    </source>
</evidence>
<protein>
    <submittedName>
        <fullName evidence="7">Efflux RND transporter periplasmic adaptor subunit</fullName>
    </submittedName>
</protein>
<dbReference type="Pfam" id="PF25917">
    <property type="entry name" value="BSH_RND"/>
    <property type="match status" value="1"/>
</dbReference>
<dbReference type="InterPro" id="IPR058625">
    <property type="entry name" value="MdtA-like_BSH"/>
</dbReference>
<evidence type="ECO:0000256" key="5">
    <source>
        <dbReference type="SAM" id="SignalP"/>
    </source>
</evidence>
<dbReference type="PROSITE" id="PS51257">
    <property type="entry name" value="PROKAR_LIPOPROTEIN"/>
    <property type="match status" value="1"/>
</dbReference>
<dbReference type="InterPro" id="IPR058624">
    <property type="entry name" value="MdtA-like_HH"/>
</dbReference>
<dbReference type="Gene3D" id="2.40.50.100">
    <property type="match status" value="1"/>
</dbReference>
<organism evidence="7 8">
    <name type="scientific">Rhizobium rosettiformans W3</name>
    <dbReference type="NCBI Taxonomy" id="538378"/>
    <lineage>
        <taxon>Bacteria</taxon>
        <taxon>Pseudomonadati</taxon>
        <taxon>Pseudomonadota</taxon>
        <taxon>Alphaproteobacteria</taxon>
        <taxon>Hyphomicrobiales</taxon>
        <taxon>Rhizobiaceae</taxon>
        <taxon>Rhizobium/Agrobacterium group</taxon>
        <taxon>Rhizobium</taxon>
    </lineage>
</organism>